<dbReference type="STRING" id="1273541.Pyrde_0186"/>
<dbReference type="AlphaFoldDB" id="A0A0P0N131"/>
<keyword evidence="4" id="KW-1185">Reference proteome</keyword>
<reference evidence="1 3" key="1">
    <citation type="submission" date="2015-10" db="EMBL/GenBank/DDBJ databases">
        <title>Complete genome sequence of hyperthermophilic archaeon Pyrodictium delaneyi Su06.</title>
        <authorList>
            <person name="Jung J.-H."/>
            <person name="Lin J."/>
            <person name="Holden J.F."/>
            <person name="Park C.-S."/>
        </authorList>
    </citation>
    <scope>NUCLEOTIDE SEQUENCE [LARGE SCALE GENOMIC DNA]</scope>
    <source>
        <strain evidence="1 3">Su06</strain>
    </source>
</reference>
<dbReference type="GeneID" id="26098513"/>
<gene>
    <name evidence="2" type="ORF">Pdsh_07485</name>
    <name evidence="1" type="ORF">Pyrde_0186</name>
</gene>
<proteinExistence type="predicted"/>
<evidence type="ECO:0000313" key="4">
    <source>
        <dbReference type="Proteomes" id="UP000196694"/>
    </source>
</evidence>
<dbReference type="RefSeq" id="WP_055407438.1">
    <property type="nucleotide sequence ID" value="NZ_CP013011.1"/>
</dbReference>
<evidence type="ECO:0000313" key="3">
    <source>
        <dbReference type="Proteomes" id="UP000058613"/>
    </source>
</evidence>
<protein>
    <submittedName>
        <fullName evidence="1">Uncharacterized protein</fullName>
    </submittedName>
</protein>
<dbReference type="KEGG" id="pdl:Pyrde_0186"/>
<dbReference type="Proteomes" id="UP000196694">
    <property type="component" value="Unassembled WGS sequence"/>
</dbReference>
<evidence type="ECO:0000313" key="1">
    <source>
        <dbReference type="EMBL" id="ALL00236.1"/>
    </source>
</evidence>
<dbReference type="Proteomes" id="UP000058613">
    <property type="component" value="Chromosome"/>
</dbReference>
<organism evidence="1 3">
    <name type="scientific">Pyrodictium delaneyi</name>
    <dbReference type="NCBI Taxonomy" id="1273541"/>
    <lineage>
        <taxon>Archaea</taxon>
        <taxon>Thermoproteota</taxon>
        <taxon>Thermoprotei</taxon>
        <taxon>Desulfurococcales</taxon>
        <taxon>Pyrodictiaceae</taxon>
        <taxon>Pyrodictium</taxon>
    </lineage>
</organism>
<name>A0A0P0N131_9CREN</name>
<accession>A0A0P0N131</accession>
<dbReference type="EMBL" id="NCQP01000006">
    <property type="protein sequence ID" value="OWJ54319.1"/>
    <property type="molecule type" value="Genomic_DNA"/>
</dbReference>
<reference evidence="2 4" key="2">
    <citation type="submission" date="2017-05" db="EMBL/GenBank/DDBJ databases">
        <title>The draft genome of the hyperthermophilic archaeon 'Pyrodictium delaneyi strain Hulk', an iron and nitrate reducer, reveals the capacity for sulfate reduction.</title>
        <authorList>
            <person name="Demey L.M."/>
            <person name="Miller C."/>
            <person name="Manzella M."/>
            <person name="Reguera G."/>
            <person name="Kashefi K."/>
        </authorList>
    </citation>
    <scope>NUCLEOTIDE SEQUENCE [LARGE SCALE GENOMIC DNA]</scope>
    <source>
        <strain evidence="2 4">Hulk</strain>
    </source>
</reference>
<evidence type="ECO:0000313" key="2">
    <source>
        <dbReference type="EMBL" id="OWJ54319.1"/>
    </source>
</evidence>
<dbReference type="EMBL" id="CP013011">
    <property type="protein sequence ID" value="ALL00236.1"/>
    <property type="molecule type" value="Genomic_DNA"/>
</dbReference>
<sequence length="229" mass="24140">MLLAAIVSRGSVDGLLDVLRYAPNESLTLLAYRERGRSGYWSLQYREVVELSEAIDAAAWLAGGSLGVYVLGGGICNFFTGFMPSGAPAKFMTCSLRRLGRQAVLTGNPPTPARSDSHAVLYSYSSRLIREGAGPERLAAKIAERAGGGAGLVLALVSRSRTPAPVAAIAVSGRLRLCTGYRDGSAIAAAALPRDPPGWSCRERIVVSLYPAGGVARIEVRSLDNVLYG</sequence>